<dbReference type="EMBL" id="MVBN01000012">
    <property type="protein sequence ID" value="OOK64794.1"/>
    <property type="molecule type" value="Genomic_DNA"/>
</dbReference>
<dbReference type="InterPro" id="IPR029058">
    <property type="entry name" value="AB_hydrolase_fold"/>
</dbReference>
<evidence type="ECO:0000256" key="3">
    <source>
        <dbReference type="ARBA" id="ARBA00023004"/>
    </source>
</evidence>
<keyword evidence="3" id="KW-0408">Iron</keyword>
<keyword evidence="6" id="KW-0223">Dioxygenase</keyword>
<dbReference type="Proteomes" id="UP000188532">
    <property type="component" value="Unassembled WGS sequence"/>
</dbReference>
<dbReference type="InterPro" id="IPR042098">
    <property type="entry name" value="TauD-like_sf"/>
</dbReference>
<dbReference type="STRING" id="1768.B1T50_01980"/>
<dbReference type="AlphaFoldDB" id="A0A1V3X3Q0"/>
<evidence type="ECO:0000313" key="6">
    <source>
        <dbReference type="EMBL" id="OOK73770.1"/>
    </source>
</evidence>
<evidence type="ECO:0000313" key="7">
    <source>
        <dbReference type="Proteomes" id="UP000188532"/>
    </source>
</evidence>
<proteinExistence type="predicted"/>
<accession>A0A1V3X3Q0</accession>
<dbReference type="EMBL" id="MVBM01000004">
    <property type="protein sequence ID" value="OOK73770.1"/>
    <property type="molecule type" value="Genomic_DNA"/>
</dbReference>
<dbReference type="InterPro" id="IPR003819">
    <property type="entry name" value="TauD/TfdA-like"/>
</dbReference>
<dbReference type="Gene3D" id="3.40.50.1820">
    <property type="entry name" value="alpha/beta hydrolase"/>
    <property type="match status" value="1"/>
</dbReference>
<comment type="caution">
    <text evidence="6">The sequence shown here is derived from an EMBL/GenBank/DDBJ whole genome shotgun (WGS) entry which is preliminary data.</text>
</comment>
<dbReference type="InterPro" id="IPR020802">
    <property type="entry name" value="TesA-like"/>
</dbReference>
<dbReference type="SUPFAM" id="SSF53474">
    <property type="entry name" value="alpha/beta-Hydrolases"/>
    <property type="match status" value="1"/>
</dbReference>
<evidence type="ECO:0000259" key="4">
    <source>
        <dbReference type="SMART" id="SM00824"/>
    </source>
</evidence>
<dbReference type="InterPro" id="IPR001031">
    <property type="entry name" value="Thioesterase"/>
</dbReference>
<evidence type="ECO:0000256" key="1">
    <source>
        <dbReference type="ARBA" id="ARBA00001954"/>
    </source>
</evidence>
<dbReference type="SUPFAM" id="SSF51197">
    <property type="entry name" value="Clavaminate synthase-like"/>
    <property type="match status" value="1"/>
</dbReference>
<dbReference type="Pfam" id="PF02668">
    <property type="entry name" value="TauD"/>
    <property type="match status" value="1"/>
</dbReference>
<comment type="cofactor">
    <cofactor evidence="1">
        <name>Fe(2+)</name>
        <dbReference type="ChEBI" id="CHEBI:29033"/>
    </cofactor>
</comment>
<evidence type="ECO:0000256" key="2">
    <source>
        <dbReference type="ARBA" id="ARBA00023002"/>
    </source>
</evidence>
<sequence length="593" mass="64456">MAGYQRQAAGFGLLCYGPADITDPHRSLLAFPHGGGSPHSFAKLSQELGPGYRVTAVDPPGRPRSRGPVLRELGELVEFYLEHLPAHLLGGVLVGHSVGAYVASALAARLEQQGRPARAVVMSAVVPPAYLDPARPLSKMTDAQRLDWCRTLGTFPVGDKDSAALFALFAEAIRADCEVYESAVCVSLDHTTPLLVLVGEADPACPVQQVAHWPDTHPQAVIRTLPGGGHMLPQDAAHSYAAEVAGFLRHGRNGSIATRPVAGHRRPWRREDMWLRARQGRRCLPVIFPRGRDTPAALHHVLVENDCLETFLTDHGALLARGWNVADARGLQLIVGSTGIEPTPYVGGNSPRTALGNGIYTSTEYPPEAPISPHNEMSYADHWPTRLYFCCQAPAAQGGETLLADGRALVTHPRLEEVVDCMQRKGIRYLRTMHSGSGPGKSWQQTFETADQETVAGLLRDSGAAATWLPGGALRIVECRPAFIHDSNSGRQVWFNQAEQWHHSALPVEIRNALLDEFGEDGLPHNAAYGDGEPIPERHLDAIRHVLEAVSVAHSWRHGDVLVVDNVTTLHGRAPYRGQRRVLVAMTDQVARG</sequence>
<evidence type="ECO:0000313" key="8">
    <source>
        <dbReference type="Proteomes" id="UP000189229"/>
    </source>
</evidence>
<name>A0A1V3X3Q0_MYCKA</name>
<keyword evidence="2" id="KW-0560">Oxidoreductase</keyword>
<dbReference type="InterPro" id="IPR050411">
    <property type="entry name" value="AlphaKG_dependent_hydroxylases"/>
</dbReference>
<feature type="domain" description="Thioesterase TesA-like" evidence="4">
    <location>
        <begin position="29"/>
        <end position="248"/>
    </location>
</feature>
<dbReference type="PANTHER" id="PTHR10696">
    <property type="entry name" value="GAMMA-BUTYROBETAINE HYDROXYLASE-RELATED"/>
    <property type="match status" value="1"/>
</dbReference>
<evidence type="ECO:0000313" key="5">
    <source>
        <dbReference type="EMBL" id="OOK64794.1"/>
    </source>
</evidence>
<dbReference type="Pfam" id="PF00975">
    <property type="entry name" value="Thioesterase"/>
    <property type="match status" value="1"/>
</dbReference>
<dbReference type="Gene3D" id="3.60.130.10">
    <property type="entry name" value="Clavaminate synthase-like"/>
    <property type="match status" value="1"/>
</dbReference>
<dbReference type="GeneID" id="29701953"/>
<organism evidence="6 8">
    <name type="scientific">Mycobacterium kansasii</name>
    <dbReference type="NCBI Taxonomy" id="1768"/>
    <lineage>
        <taxon>Bacteria</taxon>
        <taxon>Bacillati</taxon>
        <taxon>Actinomycetota</taxon>
        <taxon>Actinomycetes</taxon>
        <taxon>Mycobacteriales</taxon>
        <taxon>Mycobacteriaceae</taxon>
        <taxon>Mycobacterium</taxon>
    </lineage>
</organism>
<dbReference type="SMART" id="SM00824">
    <property type="entry name" value="PKS_TE"/>
    <property type="match status" value="1"/>
</dbReference>
<dbReference type="PANTHER" id="PTHR10696:SF21">
    <property type="entry name" value="TAUD_TFDA-LIKE DOMAIN-CONTAINING PROTEIN"/>
    <property type="match status" value="1"/>
</dbReference>
<dbReference type="Proteomes" id="UP000189229">
    <property type="component" value="Unassembled WGS sequence"/>
</dbReference>
<gene>
    <name evidence="5" type="ORF">BZL29_8056</name>
    <name evidence="6" type="ORF">BZL30_4405</name>
</gene>
<dbReference type="RefSeq" id="WP_023364677.1">
    <property type="nucleotide sequence ID" value="NZ_CP019883.1"/>
</dbReference>
<protein>
    <submittedName>
        <fullName evidence="6">Taurine catabolism dioxygenase TauD, TfdA family protein</fullName>
    </submittedName>
</protein>
<dbReference type="GO" id="GO:0051213">
    <property type="term" value="F:dioxygenase activity"/>
    <property type="evidence" value="ECO:0007669"/>
    <property type="project" value="UniProtKB-KW"/>
</dbReference>
<reference evidence="7 8" key="1">
    <citation type="submission" date="2017-02" db="EMBL/GenBank/DDBJ databases">
        <title>Complete genome sequences of Mycobacterium kansasii strains isolated from rhesus macaques.</title>
        <authorList>
            <person name="Panda A."/>
            <person name="Nagaraj S."/>
            <person name="Zhao X."/>
            <person name="Tettelin H."/>
            <person name="Detolla L.J."/>
        </authorList>
    </citation>
    <scope>NUCLEOTIDE SEQUENCE [LARGE SCALE GENOMIC DNA]</scope>
    <source>
        <strain evidence="5 7">11-3469</strain>
        <strain evidence="6 8">11-3813</strain>
    </source>
</reference>